<gene>
    <name evidence="4" type="ORF">TBK1r_23340</name>
</gene>
<dbReference type="Pfam" id="PF03795">
    <property type="entry name" value="YCII"/>
    <property type="match status" value="1"/>
</dbReference>
<dbReference type="EMBL" id="CP036432">
    <property type="protein sequence ID" value="QDV83394.1"/>
    <property type="molecule type" value="Genomic_DNA"/>
</dbReference>
<proteinExistence type="inferred from homology"/>
<dbReference type="InterPro" id="IPR005545">
    <property type="entry name" value="YCII"/>
</dbReference>
<feature type="region of interest" description="Disordered" evidence="2">
    <location>
        <begin position="45"/>
        <end position="66"/>
    </location>
</feature>
<accession>A0ABX5XU58</accession>
<dbReference type="InterPro" id="IPR011008">
    <property type="entry name" value="Dimeric_a/b-barrel"/>
</dbReference>
<evidence type="ECO:0000313" key="4">
    <source>
        <dbReference type="EMBL" id="QDV83394.1"/>
    </source>
</evidence>
<protein>
    <submittedName>
        <fullName evidence="4">YCII-related domain protein</fullName>
    </submittedName>
</protein>
<feature type="compositionally biased region" description="Basic and acidic residues" evidence="2">
    <location>
        <begin position="125"/>
        <end position="135"/>
    </location>
</feature>
<feature type="region of interest" description="Disordered" evidence="2">
    <location>
        <begin position="119"/>
        <end position="144"/>
    </location>
</feature>
<reference evidence="4 5" key="1">
    <citation type="submission" date="2019-02" db="EMBL/GenBank/DDBJ databases">
        <title>Deep-cultivation of Planctomycetes and their phenomic and genomic characterization uncovers novel biology.</title>
        <authorList>
            <person name="Wiegand S."/>
            <person name="Jogler M."/>
            <person name="Boedeker C."/>
            <person name="Pinto D."/>
            <person name="Vollmers J."/>
            <person name="Rivas-Marin E."/>
            <person name="Kohn T."/>
            <person name="Peeters S.H."/>
            <person name="Heuer A."/>
            <person name="Rast P."/>
            <person name="Oberbeckmann S."/>
            <person name="Bunk B."/>
            <person name="Jeske O."/>
            <person name="Meyerdierks A."/>
            <person name="Storesund J.E."/>
            <person name="Kallscheuer N."/>
            <person name="Luecker S."/>
            <person name="Lage O.M."/>
            <person name="Pohl T."/>
            <person name="Merkel B.J."/>
            <person name="Hornburger P."/>
            <person name="Mueller R.-W."/>
            <person name="Bruemmer F."/>
            <person name="Labrenz M."/>
            <person name="Spormann A.M."/>
            <person name="Op den Camp H."/>
            <person name="Overmann J."/>
            <person name="Amann R."/>
            <person name="Jetten M.S.M."/>
            <person name="Mascher T."/>
            <person name="Medema M.H."/>
            <person name="Devos D.P."/>
            <person name="Kaster A.-K."/>
            <person name="Ovreas L."/>
            <person name="Rohde M."/>
            <person name="Galperin M.Y."/>
            <person name="Jogler C."/>
        </authorList>
    </citation>
    <scope>NUCLEOTIDE SEQUENCE [LARGE SCALE GENOMIC DNA]</scope>
    <source>
        <strain evidence="4 5">TBK1r</strain>
    </source>
</reference>
<sequence length="144" mass="16236">MRVMVIVKATPSSEAGELPSEQLLTEMGKFNEELVKAGVMQAGEGLKPSSEAKRVHFRGSDRSVTDGPFAETKELIAGYWLWEVASMDEAVEWVKRCPNPMLEESDIDIRPLYEIEDFAENDPQGEIRDQEDGLRRQTAKPPNR</sequence>
<feature type="compositionally biased region" description="Basic and acidic residues" evidence="2">
    <location>
        <begin position="50"/>
        <end position="64"/>
    </location>
</feature>
<dbReference type="PANTHER" id="PTHR35174">
    <property type="entry name" value="BLL7171 PROTEIN-RELATED"/>
    <property type="match status" value="1"/>
</dbReference>
<name>A0ABX5XU58_9BACT</name>
<dbReference type="RefSeq" id="WP_145210178.1">
    <property type="nucleotide sequence ID" value="NZ_CP036432.1"/>
</dbReference>
<dbReference type="SUPFAM" id="SSF54909">
    <property type="entry name" value="Dimeric alpha+beta barrel"/>
    <property type="match status" value="1"/>
</dbReference>
<feature type="domain" description="YCII-related" evidence="3">
    <location>
        <begin position="1"/>
        <end position="100"/>
    </location>
</feature>
<evidence type="ECO:0000259" key="3">
    <source>
        <dbReference type="Pfam" id="PF03795"/>
    </source>
</evidence>
<evidence type="ECO:0000313" key="5">
    <source>
        <dbReference type="Proteomes" id="UP000318081"/>
    </source>
</evidence>
<organism evidence="4 5">
    <name type="scientific">Stieleria magnilauensis</name>
    <dbReference type="NCBI Taxonomy" id="2527963"/>
    <lineage>
        <taxon>Bacteria</taxon>
        <taxon>Pseudomonadati</taxon>
        <taxon>Planctomycetota</taxon>
        <taxon>Planctomycetia</taxon>
        <taxon>Pirellulales</taxon>
        <taxon>Pirellulaceae</taxon>
        <taxon>Stieleria</taxon>
    </lineage>
</organism>
<evidence type="ECO:0000256" key="1">
    <source>
        <dbReference type="ARBA" id="ARBA00007689"/>
    </source>
</evidence>
<comment type="similarity">
    <text evidence="1">Belongs to the YciI family.</text>
</comment>
<evidence type="ECO:0000256" key="2">
    <source>
        <dbReference type="SAM" id="MobiDB-lite"/>
    </source>
</evidence>
<dbReference type="Proteomes" id="UP000318081">
    <property type="component" value="Chromosome"/>
</dbReference>
<keyword evidence="5" id="KW-1185">Reference proteome</keyword>
<dbReference type="Gene3D" id="3.30.70.1060">
    <property type="entry name" value="Dimeric alpha+beta barrel"/>
    <property type="match status" value="1"/>
</dbReference>
<dbReference type="PANTHER" id="PTHR35174:SF4">
    <property type="entry name" value="BLL7163 PROTEIN"/>
    <property type="match status" value="1"/>
</dbReference>